<sequence>MNSHKLSHIELFAFDTTPSFTDRPVRAGSLYLLLRLTWGEQICYGECLIPLDGQSFDLTKWGAPLRCIHHSTVEEIEVTLRRKEQEWTTGQLGLLQSALSGILQARVPVTAGYTRHEQQVNSPALFIPYPGNRRFRELTLSRLIDESVAYYSILR</sequence>
<evidence type="ECO:0000313" key="1">
    <source>
        <dbReference type="EMBL" id="AIQ57013.1"/>
    </source>
</evidence>
<accession>A0A089LCZ5</accession>
<name>A0A089LCZ5_PAEBO</name>
<organism evidence="1 2">
    <name type="scientific">Paenibacillus borealis</name>
    <dbReference type="NCBI Taxonomy" id="160799"/>
    <lineage>
        <taxon>Bacteria</taxon>
        <taxon>Bacillati</taxon>
        <taxon>Bacillota</taxon>
        <taxon>Bacilli</taxon>
        <taxon>Bacillales</taxon>
        <taxon>Paenibacillaceae</taxon>
        <taxon>Paenibacillus</taxon>
    </lineage>
</organism>
<evidence type="ECO:0000313" key="2">
    <source>
        <dbReference type="Proteomes" id="UP000029518"/>
    </source>
</evidence>
<protein>
    <submittedName>
        <fullName evidence="1">Uncharacterized protein</fullName>
    </submittedName>
</protein>
<proteinExistence type="predicted"/>
<dbReference type="EMBL" id="CP009285">
    <property type="protein sequence ID" value="AIQ57013.1"/>
    <property type="molecule type" value="Genomic_DNA"/>
</dbReference>
<dbReference type="OrthoDB" id="2611783at2"/>
<dbReference type="HOGENOM" id="CLU_139750_0_0_9"/>
<reference evidence="1" key="1">
    <citation type="submission" date="2014-08" db="EMBL/GenBank/DDBJ databases">
        <title>Comparative genomics of the Paenibacillus odorifer group.</title>
        <authorList>
            <person name="den Bakker H.C."/>
            <person name="Tsai Y.-C.Y.-C."/>
            <person name="Martin N."/>
            <person name="Korlach J."/>
            <person name="Wiedmann M."/>
        </authorList>
    </citation>
    <scope>NUCLEOTIDE SEQUENCE [LARGE SCALE GENOMIC DNA]</scope>
    <source>
        <strain evidence="1">DSM 13188</strain>
    </source>
</reference>
<gene>
    <name evidence="1" type="ORF">PBOR_08785</name>
</gene>
<dbReference type="KEGG" id="pbd:PBOR_08785"/>
<dbReference type="AlphaFoldDB" id="A0A089LCZ5"/>
<keyword evidence="2" id="KW-1185">Reference proteome</keyword>
<dbReference type="RefSeq" id="WP_042211272.1">
    <property type="nucleotide sequence ID" value="NZ_CP009285.1"/>
</dbReference>
<dbReference type="Proteomes" id="UP000029518">
    <property type="component" value="Chromosome"/>
</dbReference>